<dbReference type="Pfam" id="PF14559">
    <property type="entry name" value="TPR_19"/>
    <property type="match status" value="1"/>
</dbReference>
<evidence type="ECO:0000256" key="2">
    <source>
        <dbReference type="SAM" id="Coils"/>
    </source>
</evidence>
<sequence length="385" mass="41807">MSVINTMLKDLDKRQQSHGLDELPVPPLQYRQAPQSRLPWLLLLLLSLSLLVLGYFAWARFGALERTNLALQQDNQALTQEIAAGNNNFVVGEEALASSGVEPSAHEQPSTSIVNAALGEESQLLAQGEQKQKLNDSLTTLQPTADTLLPAKGSLDTRSDNRGETIKAGPKHEAEPNTVKPAGTMAVTEVQLSPEAMAEKRLSQAKLAQEGGNLSQAAGDFTEVLRLNPALHEARQHLAALYYGQGRFDQAESVLAQGLALYPQEFDYALLLARVLADKGDDAGALAALGKIPDQHLLAKQKWVMQSHLAQKSGAYALAEESYRHLVSVEPRQAKWWMGQAYALDSQQKYASAKQAYGQALALPGLSELASAFVQQRLTQLGDIE</sequence>
<proteinExistence type="predicted"/>
<dbReference type="InterPro" id="IPR011990">
    <property type="entry name" value="TPR-like_helical_dom_sf"/>
</dbReference>
<dbReference type="EMBL" id="CP041153">
    <property type="protein sequence ID" value="QDF73994.1"/>
    <property type="molecule type" value="Genomic_DNA"/>
</dbReference>
<feature type="repeat" description="TPR" evidence="1">
    <location>
        <begin position="232"/>
        <end position="265"/>
    </location>
</feature>
<keyword evidence="1" id="KW-0802">TPR repeat</keyword>
<gene>
    <name evidence="5" type="ORF">FGA12_01795</name>
</gene>
<evidence type="ECO:0000256" key="3">
    <source>
        <dbReference type="SAM" id="MobiDB-lite"/>
    </source>
</evidence>
<evidence type="ECO:0000256" key="4">
    <source>
        <dbReference type="SAM" id="Phobius"/>
    </source>
</evidence>
<accession>A0ABX5WHY9</accession>
<dbReference type="Proteomes" id="UP000318758">
    <property type="component" value="Chromosome"/>
</dbReference>
<keyword evidence="2" id="KW-0175">Coiled coil</keyword>
<dbReference type="InterPro" id="IPR019734">
    <property type="entry name" value="TPR_rpt"/>
</dbReference>
<organism evidence="5 6">
    <name type="scientific">Shewanella marisflavi</name>
    <dbReference type="NCBI Taxonomy" id="260364"/>
    <lineage>
        <taxon>Bacteria</taxon>
        <taxon>Pseudomonadati</taxon>
        <taxon>Pseudomonadota</taxon>
        <taxon>Gammaproteobacteria</taxon>
        <taxon>Alteromonadales</taxon>
        <taxon>Shewanellaceae</taxon>
        <taxon>Shewanella</taxon>
    </lineage>
</organism>
<protein>
    <submittedName>
        <fullName evidence="5">Tetratricopeptide repeat protein</fullName>
    </submittedName>
</protein>
<evidence type="ECO:0000313" key="5">
    <source>
        <dbReference type="EMBL" id="QDF73994.1"/>
    </source>
</evidence>
<dbReference type="PROSITE" id="PS50005">
    <property type="entry name" value="TPR"/>
    <property type="match status" value="1"/>
</dbReference>
<keyword evidence="4" id="KW-0472">Membrane</keyword>
<keyword evidence="4" id="KW-1133">Transmembrane helix</keyword>
<keyword evidence="6" id="KW-1185">Reference proteome</keyword>
<feature type="coiled-coil region" evidence="2">
    <location>
        <begin position="61"/>
        <end position="88"/>
    </location>
</feature>
<evidence type="ECO:0000256" key="1">
    <source>
        <dbReference type="PROSITE-ProRule" id="PRU00339"/>
    </source>
</evidence>
<dbReference type="Pfam" id="PF13432">
    <property type="entry name" value="TPR_16"/>
    <property type="match status" value="1"/>
</dbReference>
<dbReference type="RefSeq" id="WP_033539068.1">
    <property type="nucleotide sequence ID" value="NZ_CP041153.1"/>
</dbReference>
<feature type="region of interest" description="Disordered" evidence="3">
    <location>
        <begin position="141"/>
        <end position="178"/>
    </location>
</feature>
<reference evidence="5 6" key="1">
    <citation type="submission" date="2019-06" db="EMBL/GenBank/DDBJ databases">
        <title>Complete genome of Shewanella marisflavi ECSMB14101, a mussel settlement-inducing bacterium isolated from East China Sea.</title>
        <authorList>
            <person name="Yang J."/>
            <person name="Liang X."/>
            <person name="Chang R."/>
            <person name="Peng L."/>
        </authorList>
    </citation>
    <scope>NUCLEOTIDE SEQUENCE [LARGE SCALE GENOMIC DNA]</scope>
    <source>
        <strain evidence="5 6">ECSMB14101</strain>
    </source>
</reference>
<feature type="compositionally biased region" description="Basic and acidic residues" evidence="3">
    <location>
        <begin position="155"/>
        <end position="175"/>
    </location>
</feature>
<keyword evidence="4" id="KW-0812">Transmembrane</keyword>
<dbReference type="SUPFAM" id="SSF48452">
    <property type="entry name" value="TPR-like"/>
    <property type="match status" value="1"/>
</dbReference>
<dbReference type="Gene3D" id="1.25.40.10">
    <property type="entry name" value="Tetratricopeptide repeat domain"/>
    <property type="match status" value="2"/>
</dbReference>
<dbReference type="SMART" id="SM00028">
    <property type="entry name" value="TPR"/>
    <property type="match status" value="3"/>
</dbReference>
<feature type="transmembrane region" description="Helical" evidence="4">
    <location>
        <begin position="38"/>
        <end position="58"/>
    </location>
</feature>
<evidence type="ECO:0000313" key="6">
    <source>
        <dbReference type="Proteomes" id="UP000318758"/>
    </source>
</evidence>
<name>A0ABX5WHY9_9GAMM</name>